<dbReference type="Pfam" id="PF01494">
    <property type="entry name" value="FAD_binding_3"/>
    <property type="match status" value="1"/>
</dbReference>
<dbReference type="InterPro" id="IPR002938">
    <property type="entry name" value="FAD-bd"/>
</dbReference>
<dbReference type="InterPro" id="IPR050631">
    <property type="entry name" value="PheA/TfdB_FAD_monoxygenase"/>
</dbReference>
<dbReference type="InterPro" id="IPR036188">
    <property type="entry name" value="FAD/NAD-bd_sf"/>
</dbReference>
<sequence>MTSESAVPWDFDIIQIGFGPVGQTMAALLGRRGHRVGVFERWPTAYPLPRAGHVDHEVMRILQADGAAHEFEPYAIPVPDYDWLNGNGDVLLHLDWNQPTPSGWKSDYLMYQPDLQDVLLAAVRRHPSVEVYGGWNATRITHHPDHVEVTLAHGTVADGTWRPDGVTRTVTAAWLIGADGANSVVRQAAGVAWDDLGFEEDWLVVDLEPHDPDIRIDMPEAGQYCDPDRPVSLFRRLGRAHSRWEFMLLPGEDADRMTQEARCWELLARWKITPADATVIRRTVYTFRSLLAESFRRDRTLLIGDAAHLMPPFMGQGMCSGIRDAANLAWKLDLVLTGRCGDSLLDTYTRERRPHVHSVTTTSMELGRIVCISDPEEAAARDHAFLTGDVPPPPPFPVLTDGLLHRDANGTPAGPAGTLGVQPRVHWQGRTGLFDDVVGNGWTLMTTVPPGQLPLDDDQFAFLRTLDTRIVHVTRARIPGAVIDMDADATRWLADHEAELALVRPDFYVFGTARADQADALVDSLRHQLRPHLPETSRT</sequence>
<dbReference type="PANTHER" id="PTHR43476:SF3">
    <property type="entry name" value="FAD-BINDING MONOOXYGENASE"/>
    <property type="match status" value="1"/>
</dbReference>
<evidence type="ECO:0000313" key="3">
    <source>
        <dbReference type="EMBL" id="MFE9597935.1"/>
    </source>
</evidence>
<dbReference type="NCBIfam" id="NF004829">
    <property type="entry name" value="PRK06183.1-3"/>
    <property type="match status" value="1"/>
</dbReference>
<dbReference type="Gene3D" id="3.50.50.60">
    <property type="entry name" value="FAD/NAD(P)-binding domain"/>
    <property type="match status" value="1"/>
</dbReference>
<feature type="domain" description="FAD-binding" evidence="2">
    <location>
        <begin position="13"/>
        <end position="361"/>
    </location>
</feature>
<dbReference type="EMBL" id="JBIAHM010000002">
    <property type="protein sequence ID" value="MFE9597935.1"/>
    <property type="molecule type" value="Genomic_DNA"/>
</dbReference>
<reference evidence="3 4" key="1">
    <citation type="submission" date="2024-10" db="EMBL/GenBank/DDBJ databases">
        <title>The Natural Products Discovery Center: Release of the First 8490 Sequenced Strains for Exploring Actinobacteria Biosynthetic Diversity.</title>
        <authorList>
            <person name="Kalkreuter E."/>
            <person name="Kautsar S.A."/>
            <person name="Yang D."/>
            <person name="Bader C.D."/>
            <person name="Teijaro C.N."/>
            <person name="Fluegel L."/>
            <person name="Davis C.M."/>
            <person name="Simpson J.R."/>
            <person name="Lauterbach L."/>
            <person name="Steele A.D."/>
            <person name="Gui C."/>
            <person name="Meng S."/>
            <person name="Li G."/>
            <person name="Viehrig K."/>
            <person name="Ye F."/>
            <person name="Su P."/>
            <person name="Kiefer A.F."/>
            <person name="Nichols A."/>
            <person name="Cepeda A.J."/>
            <person name="Yan W."/>
            <person name="Fan B."/>
            <person name="Jiang Y."/>
            <person name="Adhikari A."/>
            <person name="Zheng C.-J."/>
            <person name="Schuster L."/>
            <person name="Cowan T.M."/>
            <person name="Smanski M.J."/>
            <person name="Chevrette M.G."/>
            <person name="De Carvalho L.P.S."/>
            <person name="Shen B."/>
        </authorList>
    </citation>
    <scope>NUCLEOTIDE SEQUENCE [LARGE SCALE GENOMIC DNA]</scope>
    <source>
        <strain evidence="3 4">NPDC006488</strain>
    </source>
</reference>
<dbReference type="Proteomes" id="UP001601303">
    <property type="component" value="Unassembled WGS sequence"/>
</dbReference>
<accession>A0ABW6LZD8</accession>
<organism evidence="3 4">
    <name type="scientific">Streptomyces hokutonensis</name>
    <dbReference type="NCBI Taxonomy" id="1306990"/>
    <lineage>
        <taxon>Bacteria</taxon>
        <taxon>Bacillati</taxon>
        <taxon>Actinomycetota</taxon>
        <taxon>Actinomycetes</taxon>
        <taxon>Kitasatosporales</taxon>
        <taxon>Streptomycetaceae</taxon>
        <taxon>Streptomyces</taxon>
    </lineage>
</organism>
<keyword evidence="4" id="KW-1185">Reference proteome</keyword>
<dbReference type="Gene3D" id="3.30.9.10">
    <property type="entry name" value="D-Amino Acid Oxidase, subunit A, domain 2"/>
    <property type="match status" value="1"/>
</dbReference>
<dbReference type="SUPFAM" id="SSF51905">
    <property type="entry name" value="FAD/NAD(P)-binding domain"/>
    <property type="match status" value="1"/>
</dbReference>
<name>A0ABW6LZD8_9ACTN</name>
<comment type="caution">
    <text evidence="3">The sequence shown here is derived from an EMBL/GenBank/DDBJ whole genome shotgun (WGS) entry which is preliminary data.</text>
</comment>
<dbReference type="PANTHER" id="PTHR43476">
    <property type="entry name" value="3-(3-HYDROXY-PHENYL)PROPIONATE/3-HYDROXYCINNAMIC ACID HYDROXYLASE"/>
    <property type="match status" value="1"/>
</dbReference>
<proteinExistence type="predicted"/>
<evidence type="ECO:0000256" key="1">
    <source>
        <dbReference type="ARBA" id="ARBA00023002"/>
    </source>
</evidence>
<keyword evidence="1" id="KW-0560">Oxidoreductase</keyword>
<evidence type="ECO:0000313" key="4">
    <source>
        <dbReference type="Proteomes" id="UP001601303"/>
    </source>
</evidence>
<protein>
    <submittedName>
        <fullName evidence="3">Bifunctional 3-(3-hydroxy-phenyl)propionate/3-hydroxycinnamic acid hydroxylase</fullName>
    </submittedName>
</protein>
<gene>
    <name evidence="3" type="ORF">ACFYNQ_05065</name>
</gene>
<evidence type="ECO:0000259" key="2">
    <source>
        <dbReference type="Pfam" id="PF01494"/>
    </source>
</evidence>
<dbReference type="RefSeq" id="WP_388102939.1">
    <property type="nucleotide sequence ID" value="NZ_JBIAHM010000002.1"/>
</dbReference>
<dbReference type="PRINTS" id="PR00420">
    <property type="entry name" value="RNGMNOXGNASE"/>
</dbReference>